<name>A0A6N2SZN2_9FIRM</name>
<keyword evidence="8" id="KW-0378">Hydrolase</keyword>
<dbReference type="InterPro" id="IPR013849">
    <property type="entry name" value="DNA_helicase_Holl-junc_RuvA_I"/>
</dbReference>
<keyword evidence="2 6" id="KW-0227">DNA damage</keyword>
<keyword evidence="3 6" id="KW-0238">DNA-binding</keyword>
<keyword evidence="8" id="KW-0547">Nucleotide-binding</keyword>
<keyword evidence="5 6" id="KW-0234">DNA repair</keyword>
<keyword evidence="4 6" id="KW-0233">DNA recombination</keyword>
<dbReference type="CDD" id="cd14332">
    <property type="entry name" value="UBA_RuvA_C"/>
    <property type="match status" value="1"/>
</dbReference>
<reference evidence="8" key="1">
    <citation type="submission" date="2019-11" db="EMBL/GenBank/DDBJ databases">
        <authorList>
            <person name="Feng L."/>
        </authorList>
    </citation>
    <scope>NUCLEOTIDE SEQUENCE</scope>
    <source>
        <strain evidence="8">AundefinedLFYP135</strain>
    </source>
</reference>
<dbReference type="AlphaFoldDB" id="A0A6N2SZN2"/>
<protein>
    <recommendedName>
        <fullName evidence="6">Holliday junction branch migration complex subunit RuvA</fullName>
    </recommendedName>
</protein>
<keyword evidence="1 6" id="KW-0963">Cytoplasm</keyword>
<keyword evidence="8" id="KW-0347">Helicase</keyword>
<dbReference type="GO" id="GO:0005737">
    <property type="term" value="C:cytoplasm"/>
    <property type="evidence" value="ECO:0007669"/>
    <property type="project" value="UniProtKB-SubCell"/>
</dbReference>
<dbReference type="NCBIfam" id="TIGR00084">
    <property type="entry name" value="ruvA"/>
    <property type="match status" value="1"/>
</dbReference>
<dbReference type="GO" id="GO:0005524">
    <property type="term" value="F:ATP binding"/>
    <property type="evidence" value="ECO:0007669"/>
    <property type="project" value="InterPro"/>
</dbReference>
<comment type="subcellular location">
    <subcellularLocation>
        <location evidence="6">Cytoplasm</location>
    </subcellularLocation>
</comment>
<feature type="domain" description="Helix-hairpin-helix DNA-binding motif class 1" evidence="7">
    <location>
        <begin position="73"/>
        <end position="92"/>
    </location>
</feature>
<sequence length="200" mass="20907">MIYSVHGKLIHTESGFAVVECAGVGYKCLTTLSTLSRLPRLGEEATLYTHLNVREDAVDLFGFYDQGELSCFKMLISVSGVGPKAALSILSSMSPEKFALCVATGDVKSLKCPGVGPKIAQRIVLELKDKVSSEAVAQGFQAELPAAALSASGPAAEAISALVVLGYSQSEAAVAVGQCDPALPVEEMIKFGLKKLATNL</sequence>
<dbReference type="InterPro" id="IPR010994">
    <property type="entry name" value="RuvA_2-like"/>
</dbReference>
<evidence type="ECO:0000256" key="5">
    <source>
        <dbReference type="ARBA" id="ARBA00023204"/>
    </source>
</evidence>
<evidence type="ECO:0000256" key="4">
    <source>
        <dbReference type="ARBA" id="ARBA00023172"/>
    </source>
</evidence>
<dbReference type="SUPFAM" id="SSF47781">
    <property type="entry name" value="RuvA domain 2-like"/>
    <property type="match status" value="1"/>
</dbReference>
<evidence type="ECO:0000256" key="2">
    <source>
        <dbReference type="ARBA" id="ARBA00022763"/>
    </source>
</evidence>
<dbReference type="GO" id="GO:0006310">
    <property type="term" value="P:DNA recombination"/>
    <property type="evidence" value="ECO:0007669"/>
    <property type="project" value="UniProtKB-UniRule"/>
</dbReference>
<dbReference type="GO" id="GO:0009379">
    <property type="term" value="C:Holliday junction helicase complex"/>
    <property type="evidence" value="ECO:0007669"/>
    <property type="project" value="InterPro"/>
</dbReference>
<dbReference type="GO" id="GO:0006281">
    <property type="term" value="P:DNA repair"/>
    <property type="evidence" value="ECO:0007669"/>
    <property type="project" value="UniProtKB-UniRule"/>
</dbReference>
<dbReference type="InterPro" id="IPR036267">
    <property type="entry name" value="RuvA_C_sf"/>
</dbReference>
<dbReference type="Pfam" id="PF07499">
    <property type="entry name" value="RuvA_C"/>
    <property type="match status" value="1"/>
</dbReference>
<evidence type="ECO:0000313" key="8">
    <source>
        <dbReference type="EMBL" id="VYS99013.1"/>
    </source>
</evidence>
<dbReference type="InterPro" id="IPR011114">
    <property type="entry name" value="RuvA_C"/>
</dbReference>
<dbReference type="SUPFAM" id="SSF46929">
    <property type="entry name" value="DNA helicase RuvA subunit, C-terminal domain"/>
    <property type="match status" value="1"/>
</dbReference>
<dbReference type="Pfam" id="PF01330">
    <property type="entry name" value="RuvA_N"/>
    <property type="match status" value="1"/>
</dbReference>
<dbReference type="InterPro" id="IPR000085">
    <property type="entry name" value="RuvA"/>
</dbReference>
<dbReference type="SUPFAM" id="SSF50249">
    <property type="entry name" value="Nucleic acid-binding proteins"/>
    <property type="match status" value="1"/>
</dbReference>
<dbReference type="Gene3D" id="1.10.8.10">
    <property type="entry name" value="DNA helicase RuvA subunit, C-terminal domain"/>
    <property type="match status" value="1"/>
</dbReference>
<dbReference type="InterPro" id="IPR003583">
    <property type="entry name" value="Hlx-hairpin-Hlx_DNA-bd_motif"/>
</dbReference>
<evidence type="ECO:0000256" key="6">
    <source>
        <dbReference type="HAMAP-Rule" id="MF_00031"/>
    </source>
</evidence>
<dbReference type="GO" id="GO:0000400">
    <property type="term" value="F:four-way junction DNA binding"/>
    <property type="evidence" value="ECO:0007669"/>
    <property type="project" value="UniProtKB-UniRule"/>
</dbReference>
<gene>
    <name evidence="6 8" type="primary">ruvA</name>
    <name evidence="8" type="ORF">AULFYP135_01198</name>
</gene>
<keyword evidence="8" id="KW-0067">ATP-binding</keyword>
<dbReference type="SMART" id="SM00278">
    <property type="entry name" value="HhH1"/>
    <property type="match status" value="2"/>
</dbReference>
<dbReference type="Gene3D" id="2.40.50.140">
    <property type="entry name" value="Nucleic acid-binding proteins"/>
    <property type="match status" value="1"/>
</dbReference>
<feature type="region of interest" description="Domain III" evidence="6">
    <location>
        <begin position="156"/>
        <end position="200"/>
    </location>
</feature>
<evidence type="ECO:0000256" key="3">
    <source>
        <dbReference type="ARBA" id="ARBA00023125"/>
    </source>
</evidence>
<feature type="region of interest" description="Domain I" evidence="6">
    <location>
        <begin position="1"/>
        <end position="64"/>
    </location>
</feature>
<dbReference type="GO" id="GO:0009378">
    <property type="term" value="F:four-way junction helicase activity"/>
    <property type="evidence" value="ECO:0007669"/>
    <property type="project" value="InterPro"/>
</dbReference>
<dbReference type="InterPro" id="IPR012340">
    <property type="entry name" value="NA-bd_OB-fold"/>
</dbReference>
<dbReference type="GO" id="GO:0048476">
    <property type="term" value="C:Holliday junction resolvase complex"/>
    <property type="evidence" value="ECO:0007669"/>
    <property type="project" value="UniProtKB-UniRule"/>
</dbReference>
<feature type="domain" description="Helix-hairpin-helix DNA-binding motif class 1" evidence="7">
    <location>
        <begin position="107"/>
        <end position="126"/>
    </location>
</feature>
<evidence type="ECO:0000259" key="7">
    <source>
        <dbReference type="SMART" id="SM00278"/>
    </source>
</evidence>
<comment type="domain">
    <text evidence="6">Has three domains with a flexible linker between the domains II and III and assumes an 'L' shape. Domain III is highly mobile and contacts RuvB.</text>
</comment>
<comment type="function">
    <text evidence="6">The RuvA-RuvB-RuvC complex processes Holliday junction (HJ) DNA during genetic recombination and DNA repair, while the RuvA-RuvB complex plays an important role in the rescue of blocked DNA replication forks via replication fork reversal (RFR). RuvA specifically binds to HJ cruciform DNA, conferring on it an open structure. The RuvB hexamer acts as an ATP-dependent pump, pulling dsDNA into and through the RuvAB complex. HJ branch migration allows RuvC to scan DNA until it finds its consensus sequence, where it cleaves and resolves the cruciform DNA.</text>
</comment>
<dbReference type="Pfam" id="PF14520">
    <property type="entry name" value="HHH_5"/>
    <property type="match status" value="1"/>
</dbReference>
<proteinExistence type="inferred from homology"/>
<comment type="caution">
    <text evidence="6">Lacks conserved residue(s) required for the propagation of feature annotation.</text>
</comment>
<dbReference type="GO" id="GO:0016787">
    <property type="term" value="F:hydrolase activity"/>
    <property type="evidence" value="ECO:0007669"/>
    <property type="project" value="UniProtKB-KW"/>
</dbReference>
<accession>A0A6N2SZN2</accession>
<evidence type="ECO:0000256" key="1">
    <source>
        <dbReference type="ARBA" id="ARBA00022490"/>
    </source>
</evidence>
<dbReference type="EMBL" id="CACRSL010000003">
    <property type="protein sequence ID" value="VYS99013.1"/>
    <property type="molecule type" value="Genomic_DNA"/>
</dbReference>
<comment type="subunit">
    <text evidence="6">Homotetramer. Forms an RuvA(8)-RuvB(12)-Holliday junction (HJ) complex. HJ DNA is sandwiched between 2 RuvA tetramers; dsDNA enters through RuvA and exits via RuvB. An RuvB hexamer assembles on each DNA strand where it exits the tetramer. Each RuvB hexamer is contacted by two RuvA subunits (via domain III) on 2 adjacent RuvB subunits; this complex drives branch migration. In the full resolvosome a probable DNA-RuvA(4)-RuvB(12)-RuvC(2) complex forms which resolves the HJ.</text>
</comment>
<organism evidence="8">
    <name type="scientific">uncultured Anaerotruncus sp</name>
    <dbReference type="NCBI Taxonomy" id="905011"/>
    <lineage>
        <taxon>Bacteria</taxon>
        <taxon>Bacillati</taxon>
        <taxon>Bacillota</taxon>
        <taxon>Clostridia</taxon>
        <taxon>Eubacteriales</taxon>
        <taxon>Oscillospiraceae</taxon>
        <taxon>Anaerotruncus</taxon>
        <taxon>environmental samples</taxon>
    </lineage>
</organism>
<dbReference type="Gene3D" id="1.10.150.20">
    <property type="entry name" value="5' to 3' exonuclease, C-terminal subdomain"/>
    <property type="match status" value="1"/>
</dbReference>
<comment type="similarity">
    <text evidence="6">Belongs to the RuvA family.</text>
</comment>
<dbReference type="HAMAP" id="MF_00031">
    <property type="entry name" value="DNA_HJ_migration_RuvA"/>
    <property type="match status" value="1"/>
</dbReference>